<feature type="region of interest" description="Disordered" evidence="11">
    <location>
        <begin position="122"/>
        <end position="142"/>
    </location>
</feature>
<evidence type="ECO:0000256" key="11">
    <source>
        <dbReference type="SAM" id="MobiDB-lite"/>
    </source>
</evidence>
<feature type="region of interest" description="Disordered" evidence="11">
    <location>
        <begin position="346"/>
        <end position="366"/>
    </location>
</feature>
<comment type="function">
    <text evidence="9">Probable transcriptional factor. Binds to the promoter of the SQUAMOSA gene.</text>
</comment>
<dbReference type="Proteomes" id="UP001630127">
    <property type="component" value="Unassembled WGS sequence"/>
</dbReference>
<evidence type="ECO:0000313" key="14">
    <source>
        <dbReference type="Proteomes" id="UP001630127"/>
    </source>
</evidence>
<dbReference type="PANTHER" id="PTHR31251:SF74">
    <property type="entry name" value="SQUAMOSA PROMOTER-BINDING-LIKE PROTEIN 2"/>
    <property type="match status" value="1"/>
</dbReference>
<evidence type="ECO:0000256" key="4">
    <source>
        <dbReference type="ARBA" id="ARBA00022833"/>
    </source>
</evidence>
<dbReference type="Gene3D" id="4.10.1100.10">
    <property type="entry name" value="Transcription factor, SBP-box domain"/>
    <property type="match status" value="1"/>
</dbReference>
<evidence type="ECO:0000256" key="10">
    <source>
        <dbReference type="PROSITE-ProRule" id="PRU00470"/>
    </source>
</evidence>
<feature type="domain" description="SBP-type" evidence="12">
    <location>
        <begin position="145"/>
        <end position="222"/>
    </location>
</feature>
<dbReference type="InterPro" id="IPR044817">
    <property type="entry name" value="SBP-like"/>
</dbReference>
<keyword evidence="2" id="KW-0479">Metal-binding</keyword>
<keyword evidence="3 10" id="KW-0863">Zinc-finger</keyword>
<dbReference type="PROSITE" id="PS51141">
    <property type="entry name" value="ZF_SBP"/>
    <property type="match status" value="1"/>
</dbReference>
<proteinExistence type="predicted"/>
<evidence type="ECO:0000256" key="3">
    <source>
        <dbReference type="ARBA" id="ARBA00022771"/>
    </source>
</evidence>
<dbReference type="InterPro" id="IPR004333">
    <property type="entry name" value="SBP_dom"/>
</dbReference>
<evidence type="ECO:0000256" key="8">
    <source>
        <dbReference type="ARBA" id="ARBA00023242"/>
    </source>
</evidence>
<comment type="subcellular location">
    <subcellularLocation>
        <location evidence="1">Nucleus</location>
    </subcellularLocation>
</comment>
<organism evidence="13 14">
    <name type="scientific">Cinchona calisaya</name>
    <dbReference type="NCBI Taxonomy" id="153742"/>
    <lineage>
        <taxon>Eukaryota</taxon>
        <taxon>Viridiplantae</taxon>
        <taxon>Streptophyta</taxon>
        <taxon>Embryophyta</taxon>
        <taxon>Tracheophyta</taxon>
        <taxon>Spermatophyta</taxon>
        <taxon>Magnoliopsida</taxon>
        <taxon>eudicotyledons</taxon>
        <taxon>Gunneridae</taxon>
        <taxon>Pentapetalae</taxon>
        <taxon>asterids</taxon>
        <taxon>lamiids</taxon>
        <taxon>Gentianales</taxon>
        <taxon>Rubiaceae</taxon>
        <taxon>Cinchonoideae</taxon>
        <taxon>Cinchoneae</taxon>
        <taxon>Cinchona</taxon>
    </lineage>
</organism>
<evidence type="ECO:0000259" key="12">
    <source>
        <dbReference type="PROSITE" id="PS51141"/>
    </source>
</evidence>
<keyword evidence="4" id="KW-0862">Zinc</keyword>
<dbReference type="InterPro" id="IPR036893">
    <property type="entry name" value="SBP_sf"/>
</dbReference>
<keyword evidence="8" id="KW-0539">Nucleus</keyword>
<dbReference type="GO" id="GO:0008270">
    <property type="term" value="F:zinc ion binding"/>
    <property type="evidence" value="ECO:0007669"/>
    <property type="project" value="UniProtKB-KW"/>
</dbReference>
<keyword evidence="7" id="KW-0804">Transcription</keyword>
<accession>A0ABD3APT8</accession>
<dbReference type="GO" id="GO:0003677">
    <property type="term" value="F:DNA binding"/>
    <property type="evidence" value="ECO:0007669"/>
    <property type="project" value="UniProtKB-KW"/>
</dbReference>
<keyword evidence="14" id="KW-1185">Reference proteome</keyword>
<dbReference type="SUPFAM" id="SSF103612">
    <property type="entry name" value="SBT domain"/>
    <property type="match status" value="1"/>
</dbReference>
<evidence type="ECO:0000256" key="7">
    <source>
        <dbReference type="ARBA" id="ARBA00023163"/>
    </source>
</evidence>
<dbReference type="AlphaFoldDB" id="A0ABD3APT8"/>
<evidence type="ECO:0000256" key="1">
    <source>
        <dbReference type="ARBA" id="ARBA00004123"/>
    </source>
</evidence>
<comment type="caution">
    <text evidence="13">The sequence shown here is derived from an EMBL/GenBank/DDBJ whole genome shotgun (WGS) entry which is preliminary data.</text>
</comment>
<evidence type="ECO:0000256" key="6">
    <source>
        <dbReference type="ARBA" id="ARBA00023125"/>
    </source>
</evidence>
<dbReference type="FunFam" id="4.10.1100.10:FF:000001">
    <property type="entry name" value="Squamosa promoter-binding-like protein 14"/>
    <property type="match status" value="1"/>
</dbReference>
<name>A0ABD3APT8_9GENT</name>
<reference evidence="13 14" key="1">
    <citation type="submission" date="2024-11" db="EMBL/GenBank/DDBJ databases">
        <title>A near-complete genome assembly of Cinchona calisaya.</title>
        <authorList>
            <person name="Lian D.C."/>
            <person name="Zhao X.W."/>
            <person name="Wei L."/>
        </authorList>
    </citation>
    <scope>NUCLEOTIDE SEQUENCE [LARGE SCALE GENOMIC DNA]</scope>
    <source>
        <tissue evidence="13">Nenye</tissue>
    </source>
</reference>
<keyword evidence="5" id="KW-0805">Transcription regulation</keyword>
<evidence type="ECO:0000256" key="9">
    <source>
        <dbReference type="ARBA" id="ARBA00056472"/>
    </source>
</evidence>
<dbReference type="GO" id="GO:0005634">
    <property type="term" value="C:nucleus"/>
    <property type="evidence" value="ECO:0007669"/>
    <property type="project" value="UniProtKB-SubCell"/>
</dbReference>
<evidence type="ECO:0000256" key="2">
    <source>
        <dbReference type="ARBA" id="ARBA00022723"/>
    </source>
</evidence>
<evidence type="ECO:0000313" key="13">
    <source>
        <dbReference type="EMBL" id="KAL3533188.1"/>
    </source>
</evidence>
<protein>
    <recommendedName>
        <fullName evidence="12">SBP-type domain-containing protein</fullName>
    </recommendedName>
</protein>
<evidence type="ECO:0000256" key="5">
    <source>
        <dbReference type="ARBA" id="ARBA00023015"/>
    </source>
</evidence>
<gene>
    <name evidence="13" type="ORF">ACH5RR_006709</name>
</gene>
<dbReference type="EMBL" id="JBJUIK010000003">
    <property type="protein sequence ID" value="KAL3533188.1"/>
    <property type="molecule type" value="Genomic_DNA"/>
</dbReference>
<sequence>MDLQNSAIYRGKAIEVDKDVETSSPYSQGGDGFSIYGSMQKSSSKSFVSASLNNSGKILTDAAGEICSSPTENRKEENFIGIAKGEHFLAPSGSVYFGQPLVGQKLGIPKGSSNIGVPLSTSVSLPSTSSNTTKRSRVSHQSVQSSRCQVEGCNLDLTPAKDYHRRHRICESHSKSPEVIVAGVERRFCQQCSRFHNLSEFDDRKRSCRRRLSDHNARRRRPQQEAMHLSSMELSSSLYDRRLPNFLLNRMPSSSSNTSWESSCSSKMIQAGNSLIRTSGIDASAADSHLNEPQTLPRALSLLSTNSWGLIEPESTSPYQLLQATVSIAPAMQLEQQNWPLISSHDVSAEQEPPISPLESNGFKKF</sequence>
<keyword evidence="6" id="KW-0238">DNA-binding</keyword>
<dbReference type="Pfam" id="PF03110">
    <property type="entry name" value="SBP"/>
    <property type="match status" value="1"/>
</dbReference>
<dbReference type="PANTHER" id="PTHR31251">
    <property type="entry name" value="SQUAMOSA PROMOTER-BINDING-LIKE PROTEIN 4"/>
    <property type="match status" value="1"/>
</dbReference>